<dbReference type="EMBL" id="FR718681">
    <property type="protein sequence ID" value="CBX72083.1"/>
    <property type="molecule type" value="Genomic_DNA"/>
</dbReference>
<reference evidence="1" key="1">
    <citation type="journal article" date="2011" name="BMC Genomics">
        <title>Shotgun sequencing of Yersinia enterocolitica strain W22703 (biotype 2, serotype O:9): genomic evidence for oscillation between invertebrates and mammals.</title>
        <authorList>
            <person name="Fuchs T.M."/>
            <person name="Brandt K."/>
            <person name="Starke M."/>
            <person name="Rattei T."/>
        </authorList>
    </citation>
    <scope>NUCLEOTIDE SEQUENCE</scope>
</reference>
<accession>F4N1X2</accession>
<protein>
    <submittedName>
        <fullName evidence="1">Uncharacterized protein</fullName>
    </submittedName>
</protein>
<dbReference type="AlphaFoldDB" id="F4N1X2"/>
<organism evidence="1">
    <name type="scientific">Yersinia enterocolitica W22703</name>
    <dbReference type="NCBI Taxonomy" id="913028"/>
    <lineage>
        <taxon>Bacteria</taxon>
        <taxon>Pseudomonadati</taxon>
        <taxon>Pseudomonadota</taxon>
        <taxon>Gammaproteobacteria</taxon>
        <taxon>Enterobacterales</taxon>
        <taxon>Yersiniaceae</taxon>
        <taxon>Yersinia</taxon>
    </lineage>
</organism>
<evidence type="ECO:0000313" key="1">
    <source>
        <dbReference type="EMBL" id="CBX72083.1"/>
    </source>
</evidence>
<name>F4N1X2_YEREN</name>
<sequence>MSLCFMRRQRGKLSLSQTMGFESLLSGSPRSAIQRQKLIHFTTAKDIPADSAARFDHMQ</sequence>
<proteinExistence type="predicted"/>
<gene>
    <name evidence="1" type="ORF">YEW_IZ39450</name>
</gene>